<gene>
    <name evidence="15" type="ORF">EYF70_08240</name>
</gene>
<keyword evidence="8 12" id="KW-0798">TonB box</keyword>
<keyword evidence="15" id="KW-0675">Receptor</keyword>
<evidence type="ECO:0000256" key="4">
    <source>
        <dbReference type="ARBA" id="ARBA00022496"/>
    </source>
</evidence>
<evidence type="ECO:0000256" key="2">
    <source>
        <dbReference type="ARBA" id="ARBA00022448"/>
    </source>
</evidence>
<reference evidence="15 16" key="1">
    <citation type="submission" date="2019-02" db="EMBL/GenBank/DDBJ databases">
        <title>Draft Genome Sequences of Six Type Strains of the Genus Massilia.</title>
        <authorList>
            <person name="Miess H."/>
            <person name="Frediansyhah A."/>
            <person name="Gross H."/>
        </authorList>
    </citation>
    <scope>NUCLEOTIDE SEQUENCE [LARGE SCALE GENOMIC DNA]</scope>
    <source>
        <strain evidence="15 16">DSM 17472</strain>
    </source>
</reference>
<dbReference type="CDD" id="cd01347">
    <property type="entry name" value="ligand_gated_channel"/>
    <property type="match status" value="1"/>
</dbReference>
<feature type="domain" description="TonB-dependent receptor plug" evidence="14">
    <location>
        <begin position="167"/>
        <end position="279"/>
    </location>
</feature>
<comment type="subcellular location">
    <subcellularLocation>
        <location evidence="1 11">Cell outer membrane</location>
        <topology evidence="1 11">Multi-pass membrane protein</topology>
    </subcellularLocation>
</comment>
<evidence type="ECO:0000256" key="12">
    <source>
        <dbReference type="RuleBase" id="RU003357"/>
    </source>
</evidence>
<evidence type="ECO:0000256" key="1">
    <source>
        <dbReference type="ARBA" id="ARBA00004571"/>
    </source>
</evidence>
<sequence>MHDSPGCGWMAAIGGCDREGGDRRRAASPVRSTLSEIENFYKREKMSAFPLGVSPLCPLRECGQAHFSILEIKIDMSENREYAPLQPTPFSRTSMNAAACLPPRAARRAGHALPRPVLHPHALLPLALLPLAFAGAASAQTEAAPPAAPAAEPQVVTVSANRRREPAREVPMQVDMLPAEQLEQAGAKMLSDYLADQPGVDVKNGGGAGFGSISIRGVSTGDQTIATVGTYIDDVAYGSSTPFALGSVTSLDMALLDLHHIELLRGPQGTLYGAGAMGGLLKYVTNEPNPREFSGKAAVGFSATRGGRPGHTENIVLNVPLRENVAALRVAAFNDKSGGYIDATGPAAGADINGGRNSGARVSVLVEPGDKLKIRLTATAQNTRRDSTDYVDYDAATGRPAGRELGRHAALREPYDIKVRIAAADIEYDFGWARLNAITARQTNDIDLRLDYTGVYAPLLAPLGLDLAGVGVQQSTRVRKWTQEFRLTSPARRTVEWLAGLFYDDQRGGNEQLVGSTLAGAAAAPGPDLLRASVPSEYRELAAYGDVTWNPTPRLALTAGLRVARNEQDYHQRASGMLMGEATDIVSASKDTSTTYMATARYALDATSNVYARAASGYRPGGPNAVLRDFQTGASAAPPTFDHDELWSYELGYKADLLGRKLGVEAAVYDIRWDDIQQFYAVNGINVIVNAGKAHIQGAELNLRYRPTAQWQFDGALTWIDARLSEDAPGLARDGARLPNTARVSASAGARYNGELAGRPAYAGINARYVGKRNAGFDDNATLPNYVLPSYAMVNLQAGMTFGATTASLYLNNLLDRRAQLAGGTGFVPYGAPVNMTVQRPRTAGVMLTREF</sequence>
<evidence type="ECO:0000313" key="15">
    <source>
        <dbReference type="EMBL" id="QBI00837.1"/>
    </source>
</evidence>
<evidence type="ECO:0000256" key="11">
    <source>
        <dbReference type="PROSITE-ProRule" id="PRU01360"/>
    </source>
</evidence>
<keyword evidence="10 11" id="KW-0998">Cell outer membrane</keyword>
<dbReference type="EMBL" id="CP036401">
    <property type="protein sequence ID" value="QBI00837.1"/>
    <property type="molecule type" value="Genomic_DNA"/>
</dbReference>
<keyword evidence="2 11" id="KW-0813">Transport</keyword>
<evidence type="ECO:0000256" key="9">
    <source>
        <dbReference type="ARBA" id="ARBA00023136"/>
    </source>
</evidence>
<keyword evidence="5 11" id="KW-0812">Transmembrane</keyword>
<evidence type="ECO:0000256" key="8">
    <source>
        <dbReference type="ARBA" id="ARBA00023077"/>
    </source>
</evidence>
<keyword evidence="7" id="KW-0406">Ion transport</keyword>
<keyword evidence="6" id="KW-0408">Iron</keyword>
<evidence type="ECO:0000259" key="14">
    <source>
        <dbReference type="Pfam" id="PF07715"/>
    </source>
</evidence>
<evidence type="ECO:0000259" key="13">
    <source>
        <dbReference type="Pfam" id="PF00593"/>
    </source>
</evidence>
<feature type="domain" description="TonB-dependent receptor-like beta-barrel" evidence="13">
    <location>
        <begin position="383"/>
        <end position="814"/>
    </location>
</feature>
<dbReference type="InterPro" id="IPR012910">
    <property type="entry name" value="Plug_dom"/>
</dbReference>
<evidence type="ECO:0000256" key="10">
    <source>
        <dbReference type="ARBA" id="ARBA00023237"/>
    </source>
</evidence>
<dbReference type="PANTHER" id="PTHR32552:SF81">
    <property type="entry name" value="TONB-DEPENDENT OUTER MEMBRANE RECEPTOR"/>
    <property type="match status" value="1"/>
</dbReference>
<proteinExistence type="inferred from homology"/>
<protein>
    <submittedName>
        <fullName evidence="15">TonB-dependent receptor</fullName>
    </submittedName>
</protein>
<evidence type="ECO:0000256" key="3">
    <source>
        <dbReference type="ARBA" id="ARBA00022452"/>
    </source>
</evidence>
<dbReference type="PROSITE" id="PS52016">
    <property type="entry name" value="TONB_DEPENDENT_REC_3"/>
    <property type="match status" value="1"/>
</dbReference>
<accession>A0ABX5RS00</accession>
<dbReference type="Pfam" id="PF07715">
    <property type="entry name" value="Plug"/>
    <property type="match status" value="1"/>
</dbReference>
<organism evidence="15 16">
    <name type="scientific">Pseudoduganella albidiflava</name>
    <dbReference type="NCBI Taxonomy" id="321983"/>
    <lineage>
        <taxon>Bacteria</taxon>
        <taxon>Pseudomonadati</taxon>
        <taxon>Pseudomonadota</taxon>
        <taxon>Betaproteobacteria</taxon>
        <taxon>Burkholderiales</taxon>
        <taxon>Oxalobacteraceae</taxon>
        <taxon>Telluria group</taxon>
        <taxon>Pseudoduganella</taxon>
    </lineage>
</organism>
<name>A0ABX5RS00_9BURK</name>
<evidence type="ECO:0000256" key="7">
    <source>
        <dbReference type="ARBA" id="ARBA00023065"/>
    </source>
</evidence>
<evidence type="ECO:0000313" key="16">
    <source>
        <dbReference type="Proteomes" id="UP000292307"/>
    </source>
</evidence>
<keyword evidence="3 11" id="KW-1134">Transmembrane beta strand</keyword>
<comment type="similarity">
    <text evidence="11 12">Belongs to the TonB-dependent receptor family.</text>
</comment>
<dbReference type="InterPro" id="IPR039426">
    <property type="entry name" value="TonB-dep_rcpt-like"/>
</dbReference>
<keyword evidence="9 11" id="KW-0472">Membrane</keyword>
<keyword evidence="4" id="KW-0410">Iron transport</keyword>
<evidence type="ECO:0000256" key="6">
    <source>
        <dbReference type="ARBA" id="ARBA00023004"/>
    </source>
</evidence>
<dbReference type="Gene3D" id="2.40.170.20">
    <property type="entry name" value="TonB-dependent receptor, beta-barrel domain"/>
    <property type="match status" value="1"/>
</dbReference>
<dbReference type="InterPro" id="IPR036942">
    <property type="entry name" value="Beta-barrel_TonB_sf"/>
</dbReference>
<dbReference type="InterPro" id="IPR000531">
    <property type="entry name" value="Beta-barrel_TonB"/>
</dbReference>
<evidence type="ECO:0000256" key="5">
    <source>
        <dbReference type="ARBA" id="ARBA00022692"/>
    </source>
</evidence>
<dbReference type="Pfam" id="PF00593">
    <property type="entry name" value="TonB_dep_Rec_b-barrel"/>
    <property type="match status" value="1"/>
</dbReference>
<dbReference type="Proteomes" id="UP000292307">
    <property type="component" value="Chromosome"/>
</dbReference>
<keyword evidence="16" id="KW-1185">Reference proteome</keyword>
<dbReference type="SUPFAM" id="SSF56935">
    <property type="entry name" value="Porins"/>
    <property type="match status" value="1"/>
</dbReference>
<dbReference type="PANTHER" id="PTHR32552">
    <property type="entry name" value="FERRICHROME IRON RECEPTOR-RELATED"/>
    <property type="match status" value="1"/>
</dbReference>